<dbReference type="EMBL" id="MHKI01000006">
    <property type="protein sequence ID" value="OGY87737.1"/>
    <property type="molecule type" value="Genomic_DNA"/>
</dbReference>
<dbReference type="PANTHER" id="PTHR10746:SF6">
    <property type="entry name" value="LARGE RIBOSOMAL SUBUNIT PROTEIN UL4M"/>
    <property type="match status" value="1"/>
</dbReference>
<dbReference type="GO" id="GO:0005840">
    <property type="term" value="C:ribosome"/>
    <property type="evidence" value="ECO:0007669"/>
    <property type="project" value="UniProtKB-KW"/>
</dbReference>
<reference evidence="7 8" key="1">
    <citation type="journal article" date="2016" name="Nat. Commun.">
        <title>Thousands of microbial genomes shed light on interconnected biogeochemical processes in an aquifer system.</title>
        <authorList>
            <person name="Anantharaman K."/>
            <person name="Brown C.T."/>
            <person name="Hug L.A."/>
            <person name="Sharon I."/>
            <person name="Castelle C.J."/>
            <person name="Probst A.J."/>
            <person name="Thomas B.C."/>
            <person name="Singh A."/>
            <person name="Wilkins M.J."/>
            <person name="Karaoz U."/>
            <person name="Brodie E.L."/>
            <person name="Williams K.H."/>
            <person name="Hubbard S.S."/>
            <person name="Banfield J.F."/>
        </authorList>
    </citation>
    <scope>NUCLEOTIDE SEQUENCE [LARGE SCALE GENOMIC DNA]</scope>
</reference>
<comment type="subunit">
    <text evidence="5">Part of the 50S ribosomal subunit.</text>
</comment>
<dbReference type="GO" id="GO:1990904">
    <property type="term" value="C:ribonucleoprotein complex"/>
    <property type="evidence" value="ECO:0007669"/>
    <property type="project" value="UniProtKB-KW"/>
</dbReference>
<feature type="compositionally biased region" description="Polar residues" evidence="6">
    <location>
        <begin position="69"/>
        <end position="78"/>
    </location>
</feature>
<gene>
    <name evidence="5" type="primary">rplD</name>
    <name evidence="7" type="ORF">A2319_04810</name>
</gene>
<dbReference type="InterPro" id="IPR002136">
    <property type="entry name" value="Ribosomal_uL4"/>
</dbReference>
<evidence type="ECO:0000256" key="2">
    <source>
        <dbReference type="ARBA" id="ARBA00022980"/>
    </source>
</evidence>
<protein>
    <recommendedName>
        <fullName evidence="4 5">Large ribosomal subunit protein uL4</fullName>
    </recommendedName>
</protein>
<accession>A0A1G2BHP1</accession>
<dbReference type="AlphaFoldDB" id="A0A1G2BHP1"/>
<evidence type="ECO:0000256" key="3">
    <source>
        <dbReference type="ARBA" id="ARBA00023274"/>
    </source>
</evidence>
<dbReference type="PANTHER" id="PTHR10746">
    <property type="entry name" value="50S RIBOSOMAL PROTEIN L4"/>
    <property type="match status" value="1"/>
</dbReference>
<evidence type="ECO:0000313" key="7">
    <source>
        <dbReference type="EMBL" id="OGY87737.1"/>
    </source>
</evidence>
<dbReference type="Pfam" id="PF00573">
    <property type="entry name" value="Ribosomal_L4"/>
    <property type="match status" value="1"/>
</dbReference>
<feature type="region of interest" description="Disordered" evidence="6">
    <location>
        <begin position="47"/>
        <end position="78"/>
    </location>
</feature>
<name>A0A1G2BHP1_9BACT</name>
<keyword evidence="2 5" id="KW-0689">Ribosomal protein</keyword>
<comment type="caution">
    <text evidence="7">The sequence shown here is derived from an EMBL/GenBank/DDBJ whole genome shotgun (WGS) entry which is preliminary data.</text>
</comment>
<comment type="function">
    <text evidence="5">Forms part of the polypeptide exit tunnel.</text>
</comment>
<evidence type="ECO:0000256" key="4">
    <source>
        <dbReference type="ARBA" id="ARBA00035244"/>
    </source>
</evidence>
<proteinExistence type="inferred from homology"/>
<comment type="similarity">
    <text evidence="1 5">Belongs to the universal ribosomal protein uL4 family.</text>
</comment>
<dbReference type="NCBIfam" id="TIGR03953">
    <property type="entry name" value="rplD_bact"/>
    <property type="match status" value="1"/>
</dbReference>
<dbReference type="Proteomes" id="UP000176420">
    <property type="component" value="Unassembled WGS sequence"/>
</dbReference>
<dbReference type="InterPro" id="IPR013005">
    <property type="entry name" value="Ribosomal_uL4-like"/>
</dbReference>
<dbReference type="InterPro" id="IPR023574">
    <property type="entry name" value="Ribosomal_uL4_dom_sf"/>
</dbReference>
<dbReference type="SUPFAM" id="SSF52166">
    <property type="entry name" value="Ribosomal protein L4"/>
    <property type="match status" value="1"/>
</dbReference>
<dbReference type="HAMAP" id="MF_01328_B">
    <property type="entry name" value="Ribosomal_uL4_B"/>
    <property type="match status" value="1"/>
</dbReference>
<dbReference type="GO" id="GO:0003735">
    <property type="term" value="F:structural constituent of ribosome"/>
    <property type="evidence" value="ECO:0007669"/>
    <property type="project" value="InterPro"/>
</dbReference>
<keyword evidence="3 5" id="KW-0687">Ribonucleoprotein</keyword>
<sequence length="209" mass="22935">MLSTTVYNLKGEKSGKMELLSKVFGVKINPKLIQFVVQAQRANAHVPYAHTKDRSEVSGGGKKPWKQKGTGSARQGSIRSPLWRGGGVTFGPSKLHNTQQKINKKEKKLATAMALSDKLSSELLIVVDSWEGLNGKTKEMFTLLNKLTVKNSSVLIVSGKLDDKLQRASKNLKKSNNTTADSIGVTSLLKYKFLVIDKAGIEVLIKRLN</sequence>
<keyword evidence="5" id="KW-0694">RNA-binding</keyword>
<evidence type="ECO:0000313" key="8">
    <source>
        <dbReference type="Proteomes" id="UP000176420"/>
    </source>
</evidence>
<evidence type="ECO:0000256" key="1">
    <source>
        <dbReference type="ARBA" id="ARBA00010528"/>
    </source>
</evidence>
<evidence type="ECO:0000256" key="6">
    <source>
        <dbReference type="SAM" id="MobiDB-lite"/>
    </source>
</evidence>
<dbReference type="Gene3D" id="3.40.1370.10">
    <property type="match status" value="1"/>
</dbReference>
<comment type="function">
    <text evidence="5">One of the primary rRNA binding proteins, this protein initially binds near the 5'-end of the 23S rRNA. It is important during the early stages of 50S assembly. It makes multiple contacts with different domains of the 23S rRNA in the assembled 50S subunit and ribosome.</text>
</comment>
<organism evidence="7 8">
    <name type="scientific">Candidatus Kerfeldbacteria bacterium RIFOXYB2_FULL_38_14</name>
    <dbReference type="NCBI Taxonomy" id="1798547"/>
    <lineage>
        <taxon>Bacteria</taxon>
        <taxon>Candidatus Kerfeldiibacteriota</taxon>
    </lineage>
</organism>
<evidence type="ECO:0000256" key="5">
    <source>
        <dbReference type="HAMAP-Rule" id="MF_01328"/>
    </source>
</evidence>
<keyword evidence="5" id="KW-0699">rRNA-binding</keyword>
<dbReference type="GO" id="GO:0006412">
    <property type="term" value="P:translation"/>
    <property type="evidence" value="ECO:0007669"/>
    <property type="project" value="UniProtKB-UniRule"/>
</dbReference>
<dbReference type="GO" id="GO:0019843">
    <property type="term" value="F:rRNA binding"/>
    <property type="evidence" value="ECO:0007669"/>
    <property type="project" value="UniProtKB-UniRule"/>
</dbReference>